<evidence type="ECO:0000256" key="6">
    <source>
        <dbReference type="ARBA" id="ARBA00023010"/>
    </source>
</evidence>
<gene>
    <name evidence="8 9" type="primary">secE</name>
    <name evidence="9" type="ORF">DXU93_08555</name>
</gene>
<proteinExistence type="inferred from homology"/>
<keyword evidence="10" id="KW-1185">Reference proteome</keyword>
<dbReference type="InterPro" id="IPR001901">
    <property type="entry name" value="Translocase_SecE/Sec61-g"/>
</dbReference>
<dbReference type="EMBL" id="QURB01000004">
    <property type="protein sequence ID" value="RFC54465.1"/>
    <property type="molecule type" value="Genomic_DNA"/>
</dbReference>
<keyword evidence="5 8" id="KW-1133">Transmembrane helix</keyword>
<dbReference type="GO" id="GO:0009306">
    <property type="term" value="P:protein secretion"/>
    <property type="evidence" value="ECO:0007669"/>
    <property type="project" value="UniProtKB-UniRule"/>
</dbReference>
<comment type="function">
    <text evidence="8">Essential subunit of the Sec protein translocation channel SecYEG. Clamps together the 2 halves of SecY. May contact the channel plug during translocation.</text>
</comment>
<comment type="subunit">
    <text evidence="8">Component of the Sec protein translocase complex. Heterotrimer consisting of SecY, SecE and SecG subunits. The heterotrimers can form oligomers, although 1 heterotrimer is thought to be able to translocate proteins. Interacts with the ribosome. Interacts with SecDF, and other proteins may be involved. Interacts with SecA.</text>
</comment>
<dbReference type="Gene3D" id="1.20.5.1030">
    <property type="entry name" value="Preprotein translocase secy subunit"/>
    <property type="match status" value="1"/>
</dbReference>
<dbReference type="GO" id="GO:0065002">
    <property type="term" value="P:intracellular protein transmembrane transport"/>
    <property type="evidence" value="ECO:0007669"/>
    <property type="project" value="UniProtKB-UniRule"/>
</dbReference>
<dbReference type="OrthoDB" id="9810735at2"/>
<evidence type="ECO:0000256" key="1">
    <source>
        <dbReference type="ARBA" id="ARBA00004370"/>
    </source>
</evidence>
<comment type="similarity">
    <text evidence="8">Belongs to the SecE/SEC61-gamma family.</text>
</comment>
<keyword evidence="3 8" id="KW-0812">Transmembrane</keyword>
<dbReference type="Pfam" id="PF00584">
    <property type="entry name" value="SecE"/>
    <property type="match status" value="1"/>
</dbReference>
<keyword evidence="2 8" id="KW-0813">Transport</keyword>
<keyword evidence="4 8" id="KW-0653">Protein transport</keyword>
<feature type="transmembrane region" description="Helical" evidence="8">
    <location>
        <begin position="46"/>
        <end position="67"/>
    </location>
</feature>
<organism evidence="9 10">
    <name type="scientific">Brumimicrobium aurantiacum</name>
    <dbReference type="NCBI Taxonomy" id="1737063"/>
    <lineage>
        <taxon>Bacteria</taxon>
        <taxon>Pseudomonadati</taxon>
        <taxon>Bacteroidota</taxon>
        <taxon>Flavobacteriia</taxon>
        <taxon>Flavobacteriales</taxon>
        <taxon>Crocinitomicaceae</taxon>
        <taxon>Brumimicrobium</taxon>
    </lineage>
</organism>
<comment type="subcellular location">
    <subcellularLocation>
        <location evidence="8">Cell membrane</location>
        <topology evidence="8">Single-pass membrane protein</topology>
    </subcellularLocation>
    <subcellularLocation>
        <location evidence="1">Membrane</location>
    </subcellularLocation>
</comment>
<dbReference type="AlphaFoldDB" id="A0A3E1EY27"/>
<dbReference type="GO" id="GO:0006605">
    <property type="term" value="P:protein targeting"/>
    <property type="evidence" value="ECO:0007669"/>
    <property type="project" value="UniProtKB-UniRule"/>
</dbReference>
<evidence type="ECO:0000256" key="3">
    <source>
        <dbReference type="ARBA" id="ARBA00022692"/>
    </source>
</evidence>
<evidence type="ECO:0000256" key="4">
    <source>
        <dbReference type="ARBA" id="ARBA00022927"/>
    </source>
</evidence>
<evidence type="ECO:0000256" key="8">
    <source>
        <dbReference type="HAMAP-Rule" id="MF_00422"/>
    </source>
</evidence>
<accession>A0A3E1EY27</accession>
<name>A0A3E1EY27_9FLAO</name>
<dbReference type="InterPro" id="IPR038379">
    <property type="entry name" value="SecE_sf"/>
</dbReference>
<evidence type="ECO:0000256" key="2">
    <source>
        <dbReference type="ARBA" id="ARBA00022448"/>
    </source>
</evidence>
<reference evidence="9 10" key="1">
    <citation type="submission" date="2018-08" db="EMBL/GenBank/DDBJ databases">
        <title>The draft genome squence of Brumimicrobium sp. N62.</title>
        <authorList>
            <person name="Du Z.-J."/>
            <person name="Luo H.-R."/>
        </authorList>
    </citation>
    <scope>NUCLEOTIDE SEQUENCE [LARGE SCALE GENOMIC DNA]</scope>
    <source>
        <strain evidence="9 10">N62</strain>
    </source>
</reference>
<sequence length="85" mass="9758">MVVGSNPTARAKRKKLANIVEYLQDTYHELVHKVSWPTWTELQNNTIIVVIGSVIFSLLIFVMDFIFGINPSTYFWKGILGLIYP</sequence>
<comment type="caution">
    <text evidence="9">The sequence shown here is derived from an EMBL/GenBank/DDBJ whole genome shotgun (WGS) entry which is preliminary data.</text>
</comment>
<dbReference type="NCBIfam" id="TIGR00964">
    <property type="entry name" value="secE_bact"/>
    <property type="match status" value="1"/>
</dbReference>
<dbReference type="GO" id="GO:0043952">
    <property type="term" value="P:protein transport by the Sec complex"/>
    <property type="evidence" value="ECO:0007669"/>
    <property type="project" value="UniProtKB-UniRule"/>
</dbReference>
<dbReference type="InterPro" id="IPR005807">
    <property type="entry name" value="SecE_bac"/>
</dbReference>
<evidence type="ECO:0000256" key="5">
    <source>
        <dbReference type="ARBA" id="ARBA00022989"/>
    </source>
</evidence>
<protein>
    <recommendedName>
        <fullName evidence="8">Protein translocase subunit SecE</fullName>
    </recommendedName>
</protein>
<keyword evidence="8" id="KW-1003">Cell membrane</keyword>
<evidence type="ECO:0000313" key="10">
    <source>
        <dbReference type="Proteomes" id="UP000257127"/>
    </source>
</evidence>
<keyword evidence="7 8" id="KW-0472">Membrane</keyword>
<evidence type="ECO:0000313" key="9">
    <source>
        <dbReference type="EMBL" id="RFC54465.1"/>
    </source>
</evidence>
<dbReference type="HAMAP" id="MF_00422">
    <property type="entry name" value="SecE"/>
    <property type="match status" value="1"/>
</dbReference>
<dbReference type="GO" id="GO:0008320">
    <property type="term" value="F:protein transmembrane transporter activity"/>
    <property type="evidence" value="ECO:0007669"/>
    <property type="project" value="UniProtKB-UniRule"/>
</dbReference>
<keyword evidence="6 8" id="KW-0811">Translocation</keyword>
<dbReference type="Proteomes" id="UP000257127">
    <property type="component" value="Unassembled WGS sequence"/>
</dbReference>
<dbReference type="GO" id="GO:0005886">
    <property type="term" value="C:plasma membrane"/>
    <property type="evidence" value="ECO:0007669"/>
    <property type="project" value="UniProtKB-SubCell"/>
</dbReference>
<evidence type="ECO:0000256" key="7">
    <source>
        <dbReference type="ARBA" id="ARBA00023136"/>
    </source>
</evidence>